<dbReference type="Gene3D" id="3.40.50.1220">
    <property type="entry name" value="TPP-binding domain"/>
    <property type="match status" value="1"/>
</dbReference>
<protein>
    <recommendedName>
        <fullName evidence="2">Electron transfer flavoprotein alpha/beta-subunit N-terminal domain-containing protein</fullName>
    </recommendedName>
</protein>
<dbReference type="InterPro" id="IPR014731">
    <property type="entry name" value="ETF_asu_C"/>
</dbReference>
<dbReference type="GO" id="GO:0009055">
    <property type="term" value="F:electron transfer activity"/>
    <property type="evidence" value="ECO:0007669"/>
    <property type="project" value="InterPro"/>
</dbReference>
<dbReference type="GO" id="GO:0050660">
    <property type="term" value="F:flavin adenine dinucleotide binding"/>
    <property type="evidence" value="ECO:0007669"/>
    <property type="project" value="InterPro"/>
</dbReference>
<dbReference type="EMBL" id="UINC01004545">
    <property type="protein sequence ID" value="SVA15110.1"/>
    <property type="molecule type" value="Genomic_DNA"/>
</dbReference>
<evidence type="ECO:0000313" key="3">
    <source>
        <dbReference type="EMBL" id="SVA15110.1"/>
    </source>
</evidence>
<dbReference type="GO" id="GO:0033539">
    <property type="term" value="P:fatty acid beta-oxidation using acyl-CoA dehydrogenase"/>
    <property type="evidence" value="ECO:0007669"/>
    <property type="project" value="TreeGrafter"/>
</dbReference>
<dbReference type="PANTHER" id="PTHR43153:SF1">
    <property type="entry name" value="ELECTRON TRANSFER FLAVOPROTEIN SUBUNIT ALPHA, MITOCHONDRIAL"/>
    <property type="match status" value="1"/>
</dbReference>
<dbReference type="InterPro" id="IPR014730">
    <property type="entry name" value="ETF_a/b_N"/>
</dbReference>
<dbReference type="Pfam" id="PF00766">
    <property type="entry name" value="ETF_alpha"/>
    <property type="match status" value="1"/>
</dbReference>
<dbReference type="InterPro" id="IPR033948">
    <property type="entry name" value="ETF_beta_N"/>
</dbReference>
<organism evidence="3">
    <name type="scientific">marine metagenome</name>
    <dbReference type="NCBI Taxonomy" id="408172"/>
    <lineage>
        <taxon>unclassified sequences</taxon>
        <taxon>metagenomes</taxon>
        <taxon>ecological metagenomes</taxon>
    </lineage>
</organism>
<dbReference type="AlphaFoldDB" id="A0A381TGC1"/>
<dbReference type="Gene3D" id="3.40.50.620">
    <property type="entry name" value="HUPs"/>
    <property type="match status" value="2"/>
</dbReference>
<dbReference type="InterPro" id="IPR029035">
    <property type="entry name" value="DHS-like_NAD/FAD-binding_dom"/>
</dbReference>
<accession>A0A381TGC1</accession>
<feature type="domain" description="Electron transfer flavoprotein alpha/beta-subunit N-terminal" evidence="2">
    <location>
        <begin position="287"/>
        <end position="465"/>
    </location>
</feature>
<feature type="domain" description="Electron transfer flavoprotein alpha/beta-subunit N-terminal" evidence="2">
    <location>
        <begin position="30"/>
        <end position="221"/>
    </location>
</feature>
<dbReference type="SMART" id="SM00893">
    <property type="entry name" value="ETF"/>
    <property type="match status" value="2"/>
</dbReference>
<name>A0A381TGC1_9ZZZZ</name>
<dbReference type="SUPFAM" id="SSF52402">
    <property type="entry name" value="Adenine nucleotide alpha hydrolases-like"/>
    <property type="match status" value="2"/>
</dbReference>
<sequence>MADPRPTSALRIAALVKQIPKFEEMRLGPDGRLVRDGMELHLNDYCRRAIRAGCDLATETGGSCTALTLGPPSADTVLREAILCGCEAGLHVSDPAFAGSDTLATSRALAAALEAHGPWDLVLCGRNSVDADTGQVPAQVAEILKLPLLTGARELRLDGDTVHALLEHDDEWVRAEVDLPVVVSCAERLCEPCKVKEPEAWATVNGNLVTVIGAAALGDGPWGADGSPTTVGPVRVLEVDRAGERLNGTGPEQLDRVLQVLDGRGVFDRAAVGATSEVARPEGAGDGGEVVVLGEPDRLSQTGELLGTAARLAAEIGGRAALAVDTVVDWEKLSSQGADKVLRHRGVTGAEDVAHLLADRFADQPPWAVLAPSTAWGREAAARLAARLGAGLTGDAVGLEVRDGRLVALKPAFGGRLVAEVTCTSPIQMATVRPGSLPGHRPRPTAPFAADHLASTGTSRIRVLEQRRDDDRDLLAHAEVVVGVGQGVDPADLAEVEAHAATLGAELCATRKVTDAGWMPRARQVGITGHSIAPRLYIAVGISGRFNHTIGVRGAGTIVGINSDPECELWSWCDVGLVADWRDGLAALVPVLAERFSSRPS</sequence>
<evidence type="ECO:0000256" key="1">
    <source>
        <dbReference type="ARBA" id="ARBA00005817"/>
    </source>
</evidence>
<dbReference type="InterPro" id="IPR014729">
    <property type="entry name" value="Rossmann-like_a/b/a_fold"/>
</dbReference>
<dbReference type="InterPro" id="IPR001308">
    <property type="entry name" value="ETF_a/FixB"/>
</dbReference>
<dbReference type="Pfam" id="PF01012">
    <property type="entry name" value="ETF"/>
    <property type="match status" value="2"/>
</dbReference>
<gene>
    <name evidence="3" type="ORF">METZ01_LOCUS67964</name>
</gene>
<dbReference type="SUPFAM" id="SSF52467">
    <property type="entry name" value="DHS-like NAD/FAD-binding domain"/>
    <property type="match status" value="1"/>
</dbReference>
<proteinExistence type="inferred from homology"/>
<comment type="similarity">
    <text evidence="1">Belongs to the ETF alpha-subunit/FixB family.</text>
</comment>
<dbReference type="CDD" id="cd01714">
    <property type="entry name" value="ETF_beta"/>
    <property type="match status" value="1"/>
</dbReference>
<evidence type="ECO:0000259" key="2">
    <source>
        <dbReference type="SMART" id="SM00893"/>
    </source>
</evidence>
<reference evidence="3" key="1">
    <citation type="submission" date="2018-05" db="EMBL/GenBank/DDBJ databases">
        <authorList>
            <person name="Lanie J.A."/>
            <person name="Ng W.-L."/>
            <person name="Kazmierczak K.M."/>
            <person name="Andrzejewski T.M."/>
            <person name="Davidsen T.M."/>
            <person name="Wayne K.J."/>
            <person name="Tettelin H."/>
            <person name="Glass J.I."/>
            <person name="Rusch D."/>
            <person name="Podicherti R."/>
            <person name="Tsui H.-C.T."/>
            <person name="Winkler M.E."/>
        </authorList>
    </citation>
    <scope>NUCLEOTIDE SEQUENCE</scope>
</reference>
<dbReference type="PANTHER" id="PTHR43153">
    <property type="entry name" value="ELECTRON TRANSFER FLAVOPROTEIN ALPHA"/>
    <property type="match status" value="1"/>
</dbReference>